<feature type="domain" description="Cystatin" evidence="7">
    <location>
        <begin position="9"/>
        <end position="64"/>
    </location>
</feature>
<evidence type="ECO:0000256" key="2">
    <source>
        <dbReference type="ARBA" id="ARBA00009403"/>
    </source>
</evidence>
<evidence type="ECO:0000256" key="5">
    <source>
        <dbReference type="ARBA" id="ARBA00022704"/>
    </source>
</evidence>
<dbReference type="InterPro" id="IPR046350">
    <property type="entry name" value="Cystatin_sf"/>
</dbReference>
<dbReference type="PANTHER" id="PTHR11414:SF21">
    <property type="entry name" value="CYSTATIN 14A, TANDEM DUPLICATE 1-RELATED"/>
    <property type="match status" value="1"/>
</dbReference>
<reference evidence="8" key="2">
    <citation type="submission" date="2025-09" db="UniProtKB">
        <authorList>
            <consortium name="Ensembl"/>
        </authorList>
    </citation>
    <scope>IDENTIFICATION</scope>
</reference>
<dbReference type="GO" id="GO:0005829">
    <property type="term" value="C:cytosol"/>
    <property type="evidence" value="ECO:0007669"/>
    <property type="project" value="TreeGrafter"/>
</dbReference>
<feature type="region of interest" description="Disordered" evidence="6">
    <location>
        <begin position="92"/>
        <end position="114"/>
    </location>
</feature>
<name>A0A3B3VD75_9TELE</name>
<accession>A0A3B3VD75</accession>
<reference evidence="8" key="1">
    <citation type="submission" date="2025-08" db="UniProtKB">
        <authorList>
            <consortium name="Ensembl"/>
        </authorList>
    </citation>
    <scope>IDENTIFICATION</scope>
</reference>
<dbReference type="GO" id="GO:0004869">
    <property type="term" value="F:cysteine-type endopeptidase inhibitor activity"/>
    <property type="evidence" value="ECO:0007669"/>
    <property type="project" value="UniProtKB-KW"/>
</dbReference>
<feature type="compositionally biased region" description="Basic residues" evidence="6">
    <location>
        <begin position="103"/>
        <end position="114"/>
    </location>
</feature>
<evidence type="ECO:0000259" key="7">
    <source>
        <dbReference type="Pfam" id="PF00031"/>
    </source>
</evidence>
<proteinExistence type="inferred from homology"/>
<comment type="subcellular location">
    <subcellularLocation>
        <location evidence="1">Cytoplasm</location>
    </subcellularLocation>
</comment>
<dbReference type="InterPro" id="IPR000010">
    <property type="entry name" value="Cystatin_dom"/>
</dbReference>
<dbReference type="InterPro" id="IPR001713">
    <property type="entry name" value="Prot_inh_stefin"/>
</dbReference>
<keyword evidence="3" id="KW-0963">Cytoplasm</keyword>
<evidence type="ECO:0000313" key="8">
    <source>
        <dbReference type="Ensembl" id="ENSPLAP00000022799.1"/>
    </source>
</evidence>
<comment type="similarity">
    <text evidence="2">Belongs to the cystatin family.</text>
</comment>
<dbReference type="Proteomes" id="UP000261500">
    <property type="component" value="Unplaced"/>
</dbReference>
<keyword evidence="5" id="KW-0789">Thiol protease inhibitor</keyword>
<dbReference type="STRING" id="48699.ENSPLAP00000022799"/>
<protein>
    <submittedName>
        <fullName evidence="8">Cystatin-A5-like</fullName>
    </submittedName>
</protein>
<dbReference type="AlphaFoldDB" id="A0A3B3VD75"/>
<keyword evidence="9" id="KW-1185">Reference proteome</keyword>
<evidence type="ECO:0000256" key="4">
    <source>
        <dbReference type="ARBA" id="ARBA00022690"/>
    </source>
</evidence>
<evidence type="ECO:0000256" key="3">
    <source>
        <dbReference type="ARBA" id="ARBA00022490"/>
    </source>
</evidence>
<sequence>MAGMSEQWTEITPATEETQKICDMVKRDAETKWTKQSYEIFKAIEYRAQPESGTNFLIKWTVGSFTTPARDGCSRRCLNGNLLNSLQERFSSGIQSEPPPQLHHSRGKKQIRFY</sequence>
<dbReference type="PANTHER" id="PTHR11414">
    <property type="entry name" value="CYSTATIN FAMILY MEMBER"/>
    <property type="match status" value="1"/>
</dbReference>
<dbReference type="GeneTree" id="ENSGT01030000235167"/>
<dbReference type="Pfam" id="PF00031">
    <property type="entry name" value="Cystatin"/>
    <property type="match status" value="1"/>
</dbReference>
<dbReference type="SUPFAM" id="SSF54403">
    <property type="entry name" value="Cystatin/monellin"/>
    <property type="match status" value="1"/>
</dbReference>
<dbReference type="Gene3D" id="3.10.450.10">
    <property type="match status" value="1"/>
</dbReference>
<evidence type="ECO:0000256" key="6">
    <source>
        <dbReference type="SAM" id="MobiDB-lite"/>
    </source>
</evidence>
<evidence type="ECO:0000256" key="1">
    <source>
        <dbReference type="ARBA" id="ARBA00004496"/>
    </source>
</evidence>
<dbReference type="Ensembl" id="ENSPLAT00000007529.1">
    <property type="protein sequence ID" value="ENSPLAP00000022799.1"/>
    <property type="gene ID" value="ENSPLAG00000007665.1"/>
</dbReference>
<organism evidence="8 9">
    <name type="scientific">Poecilia latipinna</name>
    <name type="common">sailfin molly</name>
    <dbReference type="NCBI Taxonomy" id="48699"/>
    <lineage>
        <taxon>Eukaryota</taxon>
        <taxon>Metazoa</taxon>
        <taxon>Chordata</taxon>
        <taxon>Craniata</taxon>
        <taxon>Vertebrata</taxon>
        <taxon>Euteleostomi</taxon>
        <taxon>Actinopterygii</taxon>
        <taxon>Neopterygii</taxon>
        <taxon>Teleostei</taxon>
        <taxon>Neoteleostei</taxon>
        <taxon>Acanthomorphata</taxon>
        <taxon>Ovalentaria</taxon>
        <taxon>Atherinomorphae</taxon>
        <taxon>Cyprinodontiformes</taxon>
        <taxon>Poeciliidae</taxon>
        <taxon>Poeciliinae</taxon>
        <taxon>Poecilia</taxon>
    </lineage>
</organism>
<keyword evidence="4" id="KW-0646">Protease inhibitor</keyword>
<evidence type="ECO:0000313" key="9">
    <source>
        <dbReference type="Proteomes" id="UP000261500"/>
    </source>
</evidence>